<keyword evidence="29" id="KW-1185">Reference proteome</keyword>
<feature type="region of interest" description="Disordered" evidence="26">
    <location>
        <begin position="1"/>
        <end position="34"/>
    </location>
</feature>
<dbReference type="GO" id="GO:0050660">
    <property type="term" value="F:flavin adenine dinucleotide binding"/>
    <property type="evidence" value="ECO:0007669"/>
    <property type="project" value="UniProtKB-UniRule"/>
</dbReference>
<keyword evidence="6" id="KW-0963">Cytoplasm</keyword>
<gene>
    <name evidence="28" type="primary">DUS3</name>
    <name evidence="28" type="ORF">AWJ20_836</name>
</gene>
<dbReference type="InterPro" id="IPR018517">
    <property type="entry name" value="tRNA_hU_synthase_CS"/>
</dbReference>
<dbReference type="PANTHER" id="PTHR45846:SF1">
    <property type="entry name" value="TRNA-DIHYDROURIDINE(47) SYNTHASE [NAD(P)(+)]-LIKE"/>
    <property type="match status" value="1"/>
</dbReference>
<comment type="function">
    <text evidence="19">Catalyzes the synthesis of dihydrouridine, a modified base found in the D-loop of most tRNAs. Specifically modifies U47 in cytoplasmic tRNAs. Catalyzes the synthesis of dihydrouridine in some mRNAs, thereby affecting their translation.</text>
</comment>
<reference evidence="28 29" key="1">
    <citation type="submission" date="2016-02" db="EMBL/GenBank/DDBJ databases">
        <title>Complete genome sequence and transcriptome regulation of the pentose utilising yeast Sugiyamaella lignohabitans.</title>
        <authorList>
            <person name="Bellasio M."/>
            <person name="Peymann A."/>
            <person name="Valli M."/>
            <person name="Sipitzky M."/>
            <person name="Graf A."/>
            <person name="Sauer M."/>
            <person name="Marx H."/>
            <person name="Mattanovich D."/>
        </authorList>
    </citation>
    <scope>NUCLEOTIDE SEQUENCE [LARGE SCALE GENOMIC DNA]</scope>
    <source>
        <strain evidence="28 29">CBS 10342</strain>
    </source>
</reference>
<dbReference type="GO" id="GO:0005634">
    <property type="term" value="C:nucleus"/>
    <property type="evidence" value="ECO:0007669"/>
    <property type="project" value="UniProtKB-SubCell"/>
</dbReference>
<protein>
    <recommendedName>
        <fullName evidence="5 25">tRNA-dihydrouridine(47) synthase [NAD(P)(+)]</fullName>
        <ecNumber evidence="4 25">1.3.1.89</ecNumber>
    </recommendedName>
    <alternativeName>
        <fullName evidence="25">tRNA-dihydrouridine synthase 3</fullName>
    </alternativeName>
</protein>
<evidence type="ECO:0000256" key="25">
    <source>
        <dbReference type="RuleBase" id="RU291113"/>
    </source>
</evidence>
<comment type="catalytic activity">
    <reaction evidence="23">
        <text>5,6-dihydrouridine(47) in tRNA + NADP(+) = uridine(47) in tRNA + NADPH + H(+)</text>
        <dbReference type="Rhea" id="RHEA:53360"/>
        <dbReference type="Rhea" id="RHEA-COMP:13539"/>
        <dbReference type="Rhea" id="RHEA-COMP:13540"/>
        <dbReference type="ChEBI" id="CHEBI:15378"/>
        <dbReference type="ChEBI" id="CHEBI:57783"/>
        <dbReference type="ChEBI" id="CHEBI:58349"/>
        <dbReference type="ChEBI" id="CHEBI:65315"/>
        <dbReference type="ChEBI" id="CHEBI:74443"/>
        <dbReference type="EC" id="1.3.1.89"/>
    </reaction>
    <physiologicalReaction direction="right-to-left" evidence="23">
        <dbReference type="Rhea" id="RHEA:53362"/>
    </physiologicalReaction>
</comment>
<evidence type="ECO:0000256" key="20">
    <source>
        <dbReference type="ARBA" id="ARBA00048266"/>
    </source>
</evidence>
<evidence type="ECO:0000256" key="4">
    <source>
        <dbReference type="ARBA" id="ARBA00012376"/>
    </source>
</evidence>
<dbReference type="Gene3D" id="3.20.20.70">
    <property type="entry name" value="Aldolase class I"/>
    <property type="match status" value="1"/>
</dbReference>
<dbReference type="SUPFAM" id="SSF51395">
    <property type="entry name" value="FMN-linked oxidoreductases"/>
    <property type="match status" value="1"/>
</dbReference>
<evidence type="ECO:0000256" key="3">
    <source>
        <dbReference type="ARBA" id="ARBA00004496"/>
    </source>
</evidence>
<dbReference type="OrthoDB" id="259935at2759"/>
<dbReference type="Proteomes" id="UP000189580">
    <property type="component" value="Chromosome a"/>
</dbReference>
<comment type="similarity">
    <text evidence="25">Belongs to the dus family. Dus3 subfamily.</text>
</comment>
<keyword evidence="14 24" id="KW-0862">Zinc</keyword>
<accession>A0A167D7J2</accession>
<evidence type="ECO:0000256" key="6">
    <source>
        <dbReference type="ARBA" id="ARBA00022490"/>
    </source>
</evidence>
<evidence type="ECO:0000256" key="11">
    <source>
        <dbReference type="ARBA" id="ARBA00022723"/>
    </source>
</evidence>
<dbReference type="GeneID" id="30037912"/>
<dbReference type="InterPro" id="IPR013785">
    <property type="entry name" value="Aldolase_TIM"/>
</dbReference>
<evidence type="ECO:0000256" key="2">
    <source>
        <dbReference type="ARBA" id="ARBA00004123"/>
    </source>
</evidence>
<evidence type="ECO:0000256" key="24">
    <source>
        <dbReference type="PROSITE-ProRule" id="PRU00723"/>
    </source>
</evidence>
<dbReference type="CDD" id="cd02801">
    <property type="entry name" value="DUS_like_FMN"/>
    <property type="match status" value="1"/>
</dbReference>
<evidence type="ECO:0000256" key="19">
    <source>
        <dbReference type="ARBA" id="ARBA00045934"/>
    </source>
</evidence>
<feature type="compositionally biased region" description="Basic and acidic residues" evidence="26">
    <location>
        <begin position="1"/>
        <end position="21"/>
    </location>
</feature>
<evidence type="ECO:0000256" key="13">
    <source>
        <dbReference type="ARBA" id="ARBA00022771"/>
    </source>
</evidence>
<evidence type="ECO:0000256" key="15">
    <source>
        <dbReference type="ARBA" id="ARBA00022857"/>
    </source>
</evidence>
<dbReference type="GO" id="GO:0006397">
    <property type="term" value="P:mRNA processing"/>
    <property type="evidence" value="ECO:0007669"/>
    <property type="project" value="UniProtKB-KW"/>
</dbReference>
<sequence length="632" mass="70925">MSHDTAEGSLEPDSKRIKLDTAEEIGSQDSDSNRIKGIAPIKAEYILEKQVAQNEVEHDDEAEGQGLTERGNGGENGVKNKKKNRGQNKKRNLVQANETIKLCEQIKGGAAECKFGESCKYEHDVAKYIASKPTDIPGVCPVFAAIGYCPIGLRCRWLTSHFSNNKLDVNEELKSKALLENYEVNRIDIKDQMLLNRKKFDFPKSEGVIKYLDDRIVRNEKGQASENTENADNSDITEKKDLAASFIESPLLATEKKKLYLKGAKILSPLTTVGNLPYRRLMKKLGADVTYSEMALALPLLQGQKSEWALPRAHSSEVGGFGVQIATSKHWQAIKAAEAIAKFAPHTSEINLNCGCPIDLLYKQGAGSALLDNQGRLMRMVVGMNAVSGDIPVTVKLRTGTRDGHPTARNIVSRLLENGQVASITLHGRSRAQRYTRLADWDYIKDIADFVKEKREGKLLEGEEGDGRIVKPWIIGNGDIFSWKDWYDAIEKFSVDSSMVARGALIKPWIFEEVDARQYLDKSATERLEIVKTYANYGLEHWGSDTYGVNQTRRFLCEFLSFTHRYIPVGILEYLPPRINDRPPLWKGRNELETLLASTDYKDWIKISEMFLGPANEGFEFAPKHKSNAYES</sequence>
<organism evidence="28 29">
    <name type="scientific">Sugiyamaella lignohabitans</name>
    <dbReference type="NCBI Taxonomy" id="796027"/>
    <lineage>
        <taxon>Eukaryota</taxon>
        <taxon>Fungi</taxon>
        <taxon>Dikarya</taxon>
        <taxon>Ascomycota</taxon>
        <taxon>Saccharomycotina</taxon>
        <taxon>Dipodascomycetes</taxon>
        <taxon>Dipodascales</taxon>
        <taxon>Trichomonascaceae</taxon>
        <taxon>Sugiyamaella</taxon>
    </lineage>
</organism>
<dbReference type="Gene3D" id="4.10.1000.10">
    <property type="entry name" value="Zinc finger, CCCH-type"/>
    <property type="match status" value="1"/>
</dbReference>
<dbReference type="GO" id="GO:0106414">
    <property type="term" value="F:mRNA dihydrouridine synthase activity"/>
    <property type="evidence" value="ECO:0007669"/>
    <property type="project" value="RHEA"/>
</dbReference>
<evidence type="ECO:0000313" key="28">
    <source>
        <dbReference type="EMBL" id="ANB12579.1"/>
    </source>
</evidence>
<evidence type="ECO:0000256" key="16">
    <source>
        <dbReference type="ARBA" id="ARBA00023002"/>
    </source>
</evidence>
<dbReference type="PROSITE" id="PS01136">
    <property type="entry name" value="UPF0034"/>
    <property type="match status" value="1"/>
</dbReference>
<evidence type="ECO:0000256" key="9">
    <source>
        <dbReference type="ARBA" id="ARBA00022664"/>
    </source>
</evidence>
<dbReference type="AlphaFoldDB" id="A0A167D7J2"/>
<dbReference type="Pfam" id="PF01207">
    <property type="entry name" value="Dus"/>
    <property type="match status" value="2"/>
</dbReference>
<feature type="zinc finger region" description="C3H1-type" evidence="24">
    <location>
        <begin position="97"/>
        <end position="126"/>
    </location>
</feature>
<evidence type="ECO:0000256" key="14">
    <source>
        <dbReference type="ARBA" id="ARBA00022833"/>
    </source>
</evidence>
<keyword evidence="16 25" id="KW-0560">Oxidoreductase</keyword>
<evidence type="ECO:0000256" key="23">
    <source>
        <dbReference type="ARBA" id="ARBA00049513"/>
    </source>
</evidence>
<dbReference type="InterPro" id="IPR035587">
    <property type="entry name" value="DUS-like_FMN-bd"/>
</dbReference>
<dbReference type="EMBL" id="CP014501">
    <property type="protein sequence ID" value="ANB12579.1"/>
    <property type="molecule type" value="Genomic_DNA"/>
</dbReference>
<comment type="catalytic activity">
    <reaction evidence="21">
        <text>a 5,6-dihydrouridine in mRNA + NAD(+) = a uridine in mRNA + NADH + H(+)</text>
        <dbReference type="Rhea" id="RHEA:69851"/>
        <dbReference type="Rhea" id="RHEA-COMP:14658"/>
        <dbReference type="Rhea" id="RHEA-COMP:17789"/>
        <dbReference type="ChEBI" id="CHEBI:15378"/>
        <dbReference type="ChEBI" id="CHEBI:57540"/>
        <dbReference type="ChEBI" id="CHEBI:57945"/>
        <dbReference type="ChEBI" id="CHEBI:65315"/>
        <dbReference type="ChEBI" id="CHEBI:74443"/>
    </reaction>
    <physiologicalReaction direction="right-to-left" evidence="21">
        <dbReference type="Rhea" id="RHEA:69853"/>
    </physiologicalReaction>
</comment>
<comment type="subcellular location">
    <subcellularLocation>
        <location evidence="3">Cytoplasm</location>
    </subcellularLocation>
    <subcellularLocation>
        <location evidence="2">Nucleus</location>
    </subcellularLocation>
</comment>
<evidence type="ECO:0000259" key="27">
    <source>
        <dbReference type="PROSITE" id="PS50103"/>
    </source>
</evidence>
<keyword evidence="18" id="KW-0539">Nucleus</keyword>
<comment type="catalytic activity">
    <reaction evidence="22">
        <text>a 5,6-dihydrouridine in mRNA + NADP(+) = a uridine in mRNA + NADPH + H(+)</text>
        <dbReference type="Rhea" id="RHEA:69855"/>
        <dbReference type="Rhea" id="RHEA-COMP:14658"/>
        <dbReference type="Rhea" id="RHEA-COMP:17789"/>
        <dbReference type="ChEBI" id="CHEBI:15378"/>
        <dbReference type="ChEBI" id="CHEBI:57783"/>
        <dbReference type="ChEBI" id="CHEBI:58349"/>
        <dbReference type="ChEBI" id="CHEBI:65315"/>
        <dbReference type="ChEBI" id="CHEBI:74443"/>
    </reaction>
    <physiologicalReaction direction="right-to-left" evidence="22">
        <dbReference type="Rhea" id="RHEA:69857"/>
    </physiologicalReaction>
</comment>
<dbReference type="FunFam" id="3.20.20.70:FF:000145">
    <property type="entry name" value="tRNA-dihydrouridine(47) synthase [NAD(P)(+)]"/>
    <property type="match status" value="1"/>
</dbReference>
<evidence type="ECO:0000256" key="17">
    <source>
        <dbReference type="ARBA" id="ARBA00023027"/>
    </source>
</evidence>
<feature type="domain" description="C3H1-type" evidence="27">
    <location>
        <begin position="97"/>
        <end position="126"/>
    </location>
</feature>
<feature type="region of interest" description="Disordered" evidence="26">
    <location>
        <begin position="52"/>
        <end position="91"/>
    </location>
</feature>
<proteinExistence type="inferred from homology"/>
<comment type="catalytic activity">
    <reaction evidence="20">
        <text>5,6-dihydrouridine(47) in tRNA + NAD(+) = uridine(47) in tRNA + NADH + H(+)</text>
        <dbReference type="Rhea" id="RHEA:53364"/>
        <dbReference type="Rhea" id="RHEA-COMP:13539"/>
        <dbReference type="Rhea" id="RHEA-COMP:13540"/>
        <dbReference type="ChEBI" id="CHEBI:15378"/>
        <dbReference type="ChEBI" id="CHEBI:57540"/>
        <dbReference type="ChEBI" id="CHEBI:57945"/>
        <dbReference type="ChEBI" id="CHEBI:65315"/>
        <dbReference type="ChEBI" id="CHEBI:74443"/>
        <dbReference type="EC" id="1.3.1.89"/>
    </reaction>
    <physiologicalReaction direction="right-to-left" evidence="20">
        <dbReference type="Rhea" id="RHEA:53366"/>
    </physiologicalReaction>
</comment>
<keyword evidence="17 25" id="KW-0520">NAD</keyword>
<keyword evidence="10 25" id="KW-0819">tRNA processing</keyword>
<evidence type="ECO:0000256" key="1">
    <source>
        <dbReference type="ARBA" id="ARBA00001917"/>
    </source>
</evidence>
<evidence type="ECO:0000313" key="29">
    <source>
        <dbReference type="Proteomes" id="UP000189580"/>
    </source>
</evidence>
<dbReference type="GO" id="GO:0008270">
    <property type="term" value="F:zinc ion binding"/>
    <property type="evidence" value="ECO:0007669"/>
    <property type="project" value="UniProtKB-KW"/>
</dbReference>
<evidence type="ECO:0000256" key="22">
    <source>
        <dbReference type="ARBA" id="ARBA00049447"/>
    </source>
</evidence>
<dbReference type="RefSeq" id="XP_018735056.1">
    <property type="nucleotide sequence ID" value="XM_018882804.1"/>
</dbReference>
<keyword evidence="7 25" id="KW-0285">Flavoprotein</keyword>
<dbReference type="GO" id="GO:0005737">
    <property type="term" value="C:cytoplasm"/>
    <property type="evidence" value="ECO:0007669"/>
    <property type="project" value="UniProtKB-SubCell"/>
</dbReference>
<dbReference type="InterPro" id="IPR000571">
    <property type="entry name" value="Znf_CCCH"/>
</dbReference>
<name>A0A167D7J2_9ASCO</name>
<evidence type="ECO:0000256" key="5">
    <source>
        <dbReference type="ARBA" id="ARBA00022143"/>
    </source>
</evidence>
<dbReference type="PANTHER" id="PTHR45846">
    <property type="entry name" value="TRNA-DIHYDROURIDINE(47) SYNTHASE [NAD(P)(+)]-LIKE"/>
    <property type="match status" value="1"/>
</dbReference>
<evidence type="ECO:0000256" key="21">
    <source>
        <dbReference type="ARBA" id="ARBA00048342"/>
    </source>
</evidence>
<keyword evidence="13 24" id="KW-0863">Zinc-finger</keyword>
<keyword evidence="8 25" id="KW-0288">FMN</keyword>
<evidence type="ECO:0000256" key="18">
    <source>
        <dbReference type="ARBA" id="ARBA00023242"/>
    </source>
</evidence>
<evidence type="ECO:0000256" key="7">
    <source>
        <dbReference type="ARBA" id="ARBA00022630"/>
    </source>
</evidence>
<comment type="cofactor">
    <cofactor evidence="1 25">
        <name>FMN</name>
        <dbReference type="ChEBI" id="CHEBI:58210"/>
    </cofactor>
</comment>
<evidence type="ECO:0000256" key="10">
    <source>
        <dbReference type="ARBA" id="ARBA00022694"/>
    </source>
</evidence>
<dbReference type="EC" id="1.3.1.89" evidence="4 25"/>
<keyword evidence="9" id="KW-0507">mRNA processing</keyword>
<keyword evidence="11 24" id="KW-0479">Metal-binding</keyword>
<evidence type="ECO:0000256" key="8">
    <source>
        <dbReference type="ARBA" id="ARBA00022643"/>
    </source>
</evidence>
<dbReference type="GO" id="GO:0003723">
    <property type="term" value="F:RNA binding"/>
    <property type="evidence" value="ECO:0007669"/>
    <property type="project" value="TreeGrafter"/>
</dbReference>
<dbReference type="PROSITE" id="PS50103">
    <property type="entry name" value="ZF_C3H1"/>
    <property type="match status" value="1"/>
</dbReference>
<evidence type="ECO:0000256" key="12">
    <source>
        <dbReference type="ARBA" id="ARBA00022737"/>
    </source>
</evidence>
<dbReference type="GO" id="GO:0102265">
    <property type="term" value="F:tRNA-dihydrouridine47 synthase activity"/>
    <property type="evidence" value="ECO:0007669"/>
    <property type="project" value="UniProtKB-EC"/>
</dbReference>
<keyword evidence="12" id="KW-0677">Repeat</keyword>
<keyword evidence="15 25" id="KW-0521">NADP</keyword>
<feature type="compositionally biased region" description="Basic residues" evidence="26">
    <location>
        <begin position="79"/>
        <end position="91"/>
    </location>
</feature>
<dbReference type="KEGG" id="slb:AWJ20_836"/>
<evidence type="ECO:0000256" key="26">
    <source>
        <dbReference type="SAM" id="MobiDB-lite"/>
    </source>
</evidence>